<dbReference type="EMBL" id="JAKLTQ010000005">
    <property type="protein sequence ID" value="MCG2622126.1"/>
    <property type="molecule type" value="Genomic_DNA"/>
</dbReference>
<evidence type="ECO:0000313" key="3">
    <source>
        <dbReference type="Proteomes" id="UP001165368"/>
    </source>
</evidence>
<feature type="transmembrane region" description="Helical" evidence="1">
    <location>
        <begin position="149"/>
        <end position="174"/>
    </location>
</feature>
<feature type="transmembrane region" description="Helical" evidence="1">
    <location>
        <begin position="287"/>
        <end position="307"/>
    </location>
</feature>
<dbReference type="RefSeq" id="WP_237820121.1">
    <property type="nucleotide sequence ID" value="NZ_JAKLTQ010000005.1"/>
</dbReference>
<proteinExistence type="predicted"/>
<feature type="transmembrane region" description="Helical" evidence="1">
    <location>
        <begin position="12"/>
        <end position="34"/>
    </location>
</feature>
<keyword evidence="1" id="KW-0812">Transmembrane</keyword>
<organism evidence="2 3">
    <name type="scientific">Arthrobacter hankyongi</name>
    <dbReference type="NCBI Taxonomy" id="2904801"/>
    <lineage>
        <taxon>Bacteria</taxon>
        <taxon>Bacillati</taxon>
        <taxon>Actinomycetota</taxon>
        <taxon>Actinomycetes</taxon>
        <taxon>Micrococcales</taxon>
        <taxon>Micrococcaceae</taxon>
        <taxon>Arthrobacter</taxon>
    </lineage>
</organism>
<accession>A0ABS9L616</accession>
<keyword evidence="1" id="KW-1133">Transmembrane helix</keyword>
<feature type="transmembrane region" description="Helical" evidence="1">
    <location>
        <begin position="220"/>
        <end position="242"/>
    </location>
</feature>
<evidence type="ECO:0000313" key="2">
    <source>
        <dbReference type="EMBL" id="MCG2622126.1"/>
    </source>
</evidence>
<sequence>MTTDVRTCAAPAVPWWTVVSLAVLMAYADGFWIISLRGAVGSIERTPEPFADWLRESTTLLPVFVLAVIAAFTLALRWFGPVCSRPRMVVATGLLVAAAGTLAGIAETAASSARDYQLQLQLLVATQHTTAEGALPLQGQASLGLQLGAIGYGAGILLVSNLAVVGWAVAIRGGRLDPGRPRGRAARAGRIEHRRLLLSAALFGCAAIHAAVVPGHLGEWAAAGAFFILLAAEEVAVGVLVIVGWPGRAMLPAIIAVSIAPLAVWLWSRTFGLPFGPAAGAPEAPGLPDAAAAVLELATLLAAVVLFRDDSRPRGFPLASAHLRSLPVVAVIAVGVLGLAGTSPAWFDSLGSPLDESVTTSHR</sequence>
<evidence type="ECO:0008006" key="4">
    <source>
        <dbReference type="Google" id="ProtNLM"/>
    </source>
</evidence>
<feature type="transmembrane region" description="Helical" evidence="1">
    <location>
        <begin position="195"/>
        <end position="214"/>
    </location>
</feature>
<comment type="caution">
    <text evidence="2">The sequence shown here is derived from an EMBL/GenBank/DDBJ whole genome shotgun (WGS) entry which is preliminary data.</text>
</comment>
<feature type="transmembrane region" description="Helical" evidence="1">
    <location>
        <begin position="59"/>
        <end position="76"/>
    </location>
</feature>
<gene>
    <name evidence="2" type="ORF">LVY72_09365</name>
</gene>
<dbReference type="Proteomes" id="UP001165368">
    <property type="component" value="Unassembled WGS sequence"/>
</dbReference>
<keyword evidence="1" id="KW-0472">Membrane</keyword>
<feature type="transmembrane region" description="Helical" evidence="1">
    <location>
        <begin position="249"/>
        <end position="267"/>
    </location>
</feature>
<evidence type="ECO:0000256" key="1">
    <source>
        <dbReference type="SAM" id="Phobius"/>
    </source>
</evidence>
<feature type="transmembrane region" description="Helical" evidence="1">
    <location>
        <begin position="88"/>
        <end position="106"/>
    </location>
</feature>
<reference evidence="2" key="1">
    <citation type="submission" date="2022-01" db="EMBL/GenBank/DDBJ databases">
        <authorList>
            <person name="Jo J.-H."/>
            <person name="Im W.-T."/>
        </authorList>
    </citation>
    <scope>NUCLEOTIDE SEQUENCE</scope>
    <source>
        <strain evidence="2">I2-34</strain>
    </source>
</reference>
<feature type="transmembrane region" description="Helical" evidence="1">
    <location>
        <begin position="328"/>
        <end position="347"/>
    </location>
</feature>
<name>A0ABS9L616_9MICC</name>
<protein>
    <recommendedName>
        <fullName evidence="4">Integral membrane protein</fullName>
    </recommendedName>
</protein>
<keyword evidence="3" id="KW-1185">Reference proteome</keyword>